<dbReference type="RefSeq" id="YP_009848247.1">
    <property type="nucleotide sequence ID" value="NC_048782.1"/>
</dbReference>
<dbReference type="EMBL" id="MK967380">
    <property type="protein sequence ID" value="QDM56048.1"/>
    <property type="molecule type" value="Genomic_DNA"/>
</dbReference>
<dbReference type="GeneID" id="55618665"/>
<gene>
    <name evidence="2" type="primary">33</name>
    <name evidence="2" type="ORF">SEA_SLEEPYHEAD_33</name>
</gene>
<evidence type="ECO:0000313" key="3">
    <source>
        <dbReference type="Proteomes" id="UP000320841"/>
    </source>
</evidence>
<proteinExistence type="predicted"/>
<name>A0A515MHA2_9CAUD</name>
<dbReference type="Proteomes" id="UP000320841">
    <property type="component" value="Segment"/>
</dbReference>
<evidence type="ECO:0000256" key="1">
    <source>
        <dbReference type="SAM" id="MobiDB-lite"/>
    </source>
</evidence>
<dbReference type="KEGG" id="vg:55618665"/>
<organism evidence="2 3">
    <name type="scientific">Rhodococcus phage Sleepyhead</name>
    <dbReference type="NCBI Taxonomy" id="2591131"/>
    <lineage>
        <taxon>Viruses</taxon>
        <taxon>Duplodnaviria</taxon>
        <taxon>Heunggongvirae</taxon>
        <taxon>Uroviricota</taxon>
        <taxon>Caudoviricetes</taxon>
        <taxon>Sleepyheadvirus</taxon>
        <taxon>Sleepyheadvirus sleepyhead</taxon>
    </lineage>
</organism>
<accession>A0A515MHA2</accession>
<reference evidence="2 3" key="1">
    <citation type="submission" date="2019-05" db="EMBL/GenBank/DDBJ databases">
        <authorList>
            <person name="Andrick R."/>
            <person name="Dugal D."/>
            <person name="Kinney M."/>
            <person name="Taplin D."/>
            <person name="Molloy S.D."/>
            <person name="Garlena R.A."/>
            <person name="Russell D.A."/>
            <person name="Pope W.H."/>
            <person name="Jacobs-Sera D."/>
            <person name="Hatfull G.F."/>
        </authorList>
    </citation>
    <scope>NUCLEOTIDE SEQUENCE [LARGE SCALE GENOMIC DNA]</scope>
</reference>
<protein>
    <submittedName>
        <fullName evidence="2">Helix-turn-helix DNA binding domain protein</fullName>
    </submittedName>
</protein>
<evidence type="ECO:0000313" key="2">
    <source>
        <dbReference type="EMBL" id="QDM56048.1"/>
    </source>
</evidence>
<feature type="region of interest" description="Disordered" evidence="1">
    <location>
        <begin position="39"/>
        <end position="82"/>
    </location>
</feature>
<feature type="compositionally biased region" description="Basic and acidic residues" evidence="1">
    <location>
        <begin position="58"/>
        <end position="69"/>
    </location>
</feature>
<keyword evidence="3" id="KW-1185">Reference proteome</keyword>
<sequence length="82" mass="9051">MAQRKTVRYLSKRQIAERIGVSDPTLSGYNLPQADVTIGPVNDDGTIPRGTHQGWSEKTVDEWQADRPGHGGRPPNTRKGAR</sequence>